<keyword evidence="6" id="KW-1185">Reference proteome</keyword>
<evidence type="ECO:0000256" key="2">
    <source>
        <dbReference type="SAM" id="Coils"/>
    </source>
</evidence>
<reference evidence="5 6" key="1">
    <citation type="submission" date="2016-10" db="EMBL/GenBank/DDBJ databases">
        <authorList>
            <person name="de Groot N.N."/>
        </authorList>
    </citation>
    <scope>NUCLEOTIDE SEQUENCE [LARGE SCALE GENOMIC DNA]</scope>
    <source>
        <strain evidence="5 6">DSM 28010</strain>
    </source>
</reference>
<evidence type="ECO:0000313" key="5">
    <source>
        <dbReference type="EMBL" id="SDI01404.1"/>
    </source>
</evidence>
<evidence type="ECO:0000259" key="4">
    <source>
        <dbReference type="Pfam" id="PF25954"/>
    </source>
</evidence>
<accession>A0A1G8H441</accession>
<feature type="coiled-coil region" evidence="2">
    <location>
        <begin position="134"/>
        <end position="175"/>
    </location>
</feature>
<dbReference type="InterPro" id="IPR058625">
    <property type="entry name" value="MdtA-like_BSH"/>
</dbReference>
<dbReference type="Gene3D" id="2.40.30.170">
    <property type="match status" value="1"/>
</dbReference>
<evidence type="ECO:0000256" key="1">
    <source>
        <dbReference type="ARBA" id="ARBA00009477"/>
    </source>
</evidence>
<dbReference type="Pfam" id="PF25954">
    <property type="entry name" value="Beta-barrel_RND_2"/>
    <property type="match status" value="1"/>
</dbReference>
<dbReference type="Proteomes" id="UP000199340">
    <property type="component" value="Unassembled WGS sequence"/>
</dbReference>
<sequence length="421" mass="44289">MRPIPILTAILVTATLYLLVMERDALFAFATSGEVPSAEELADPGSPATAEDAPVAAAETMQGEKAVKVVAIRSTAQTIDSAVILRGETRAARQVEMRAETSGQIVSEPLRKGAFVDQGQTLCRIDPGTREAALAEAQARLAEARARAPEARARLTQAEAQLREAQLNKTAAEKLSQDGFASDTRVAATEAAVSSAEAAVESARAGLEAVKSGVQSAEAAIAAAQREIERLTISAPFAGLLESDTAELGSLLQPGALCGTVIQLDPIKVAGYIPETEIGRVEVGALAGARLSDGHELRGRVTFLSRSADPTTRTFLVEIEMPNRDLEIRDGQTAEIMIQADGANAHLLPQSALTLNDDGALGVRVVGAENRVEFAPLTLIRDTAEGVWVTGLPEEAQVIVVGQEYVRAGVLVDPTFREAGE</sequence>
<comment type="similarity">
    <text evidence="1">Belongs to the membrane fusion protein (MFP) (TC 8.A.1) family.</text>
</comment>
<dbReference type="Gene3D" id="2.40.420.20">
    <property type="match status" value="1"/>
</dbReference>
<dbReference type="OrthoDB" id="9806939at2"/>
<dbReference type="RefSeq" id="WP_090025880.1">
    <property type="nucleotide sequence ID" value="NZ_FNEB01000001.1"/>
</dbReference>
<dbReference type="GO" id="GO:0015562">
    <property type="term" value="F:efflux transmembrane transporter activity"/>
    <property type="evidence" value="ECO:0007669"/>
    <property type="project" value="TreeGrafter"/>
</dbReference>
<evidence type="ECO:0000313" key="6">
    <source>
        <dbReference type="Proteomes" id="UP000199340"/>
    </source>
</evidence>
<dbReference type="InterPro" id="IPR006143">
    <property type="entry name" value="RND_pump_MFP"/>
</dbReference>
<dbReference type="SUPFAM" id="SSF111369">
    <property type="entry name" value="HlyD-like secretion proteins"/>
    <property type="match status" value="2"/>
</dbReference>
<feature type="coiled-coil region" evidence="2">
    <location>
        <begin position="207"/>
        <end position="234"/>
    </location>
</feature>
<evidence type="ECO:0000259" key="3">
    <source>
        <dbReference type="Pfam" id="PF25917"/>
    </source>
</evidence>
<feature type="domain" description="CusB-like beta-barrel" evidence="4">
    <location>
        <begin position="273"/>
        <end position="340"/>
    </location>
</feature>
<feature type="domain" description="Multidrug resistance protein MdtA-like barrel-sandwich hybrid" evidence="3">
    <location>
        <begin position="93"/>
        <end position="255"/>
    </location>
</feature>
<dbReference type="GO" id="GO:1990281">
    <property type="term" value="C:efflux pump complex"/>
    <property type="evidence" value="ECO:0007669"/>
    <property type="project" value="TreeGrafter"/>
</dbReference>
<dbReference type="Pfam" id="PF25917">
    <property type="entry name" value="BSH_RND"/>
    <property type="match status" value="1"/>
</dbReference>
<dbReference type="PANTHER" id="PTHR30469:SF29">
    <property type="entry name" value="BLR2860 PROTEIN"/>
    <property type="match status" value="1"/>
</dbReference>
<dbReference type="InterPro" id="IPR058792">
    <property type="entry name" value="Beta-barrel_RND_2"/>
</dbReference>
<dbReference type="Gene3D" id="2.40.50.100">
    <property type="match status" value="1"/>
</dbReference>
<keyword evidence="2" id="KW-0175">Coiled coil</keyword>
<dbReference type="Gene3D" id="1.10.287.470">
    <property type="entry name" value="Helix hairpin bin"/>
    <property type="match status" value="1"/>
</dbReference>
<dbReference type="STRING" id="490829.SAMN05421850_101355"/>
<name>A0A1G8H441_9RHOB</name>
<protein>
    <submittedName>
        <fullName evidence="5">Membrane fusion protein, multidrug efflux system</fullName>
    </submittedName>
</protein>
<dbReference type="NCBIfam" id="TIGR01730">
    <property type="entry name" value="RND_mfp"/>
    <property type="match status" value="1"/>
</dbReference>
<dbReference type="AlphaFoldDB" id="A0A1G8H441"/>
<gene>
    <name evidence="5" type="ORF">SAMN05421850_101355</name>
</gene>
<proteinExistence type="inferred from homology"/>
<dbReference type="EMBL" id="FNEB01000001">
    <property type="protein sequence ID" value="SDI01404.1"/>
    <property type="molecule type" value="Genomic_DNA"/>
</dbReference>
<dbReference type="PANTHER" id="PTHR30469">
    <property type="entry name" value="MULTIDRUG RESISTANCE PROTEIN MDTA"/>
    <property type="match status" value="1"/>
</dbReference>
<organism evidence="5 6">
    <name type="scientific">Lutimaribacter saemankumensis</name>
    <dbReference type="NCBI Taxonomy" id="490829"/>
    <lineage>
        <taxon>Bacteria</taxon>
        <taxon>Pseudomonadati</taxon>
        <taxon>Pseudomonadota</taxon>
        <taxon>Alphaproteobacteria</taxon>
        <taxon>Rhodobacterales</taxon>
        <taxon>Roseobacteraceae</taxon>
        <taxon>Lutimaribacter</taxon>
    </lineage>
</organism>